<evidence type="ECO:0000313" key="3">
    <source>
        <dbReference type="Proteomes" id="UP001140949"/>
    </source>
</evidence>
<name>A0AAX6HPJ5_IRIPA</name>
<proteinExistence type="predicted"/>
<feature type="compositionally biased region" description="Low complexity" evidence="1">
    <location>
        <begin position="12"/>
        <end position="84"/>
    </location>
</feature>
<reference evidence="2" key="1">
    <citation type="journal article" date="2023" name="GigaByte">
        <title>Genome assembly of the bearded iris, Iris pallida Lam.</title>
        <authorList>
            <person name="Bruccoleri R.E."/>
            <person name="Oakeley E.J."/>
            <person name="Faust A.M.E."/>
            <person name="Altorfer M."/>
            <person name="Dessus-Babus S."/>
            <person name="Burckhardt D."/>
            <person name="Oertli M."/>
            <person name="Naumann U."/>
            <person name="Petersen F."/>
            <person name="Wong J."/>
        </authorList>
    </citation>
    <scope>NUCLEOTIDE SEQUENCE</scope>
    <source>
        <strain evidence="2">GSM-AAB239-AS_SAM_17_03QT</strain>
    </source>
</reference>
<dbReference type="Proteomes" id="UP001140949">
    <property type="component" value="Unassembled WGS sequence"/>
</dbReference>
<reference evidence="2" key="2">
    <citation type="submission" date="2023-04" db="EMBL/GenBank/DDBJ databases">
        <authorList>
            <person name="Bruccoleri R.E."/>
            <person name="Oakeley E.J."/>
            <person name="Faust A.-M."/>
            <person name="Dessus-Babus S."/>
            <person name="Altorfer M."/>
            <person name="Burckhardt D."/>
            <person name="Oertli M."/>
            <person name="Naumann U."/>
            <person name="Petersen F."/>
            <person name="Wong J."/>
        </authorList>
    </citation>
    <scope>NUCLEOTIDE SEQUENCE</scope>
    <source>
        <strain evidence="2">GSM-AAB239-AS_SAM_17_03QT</strain>
        <tissue evidence="2">Leaf</tissue>
    </source>
</reference>
<evidence type="ECO:0000313" key="2">
    <source>
        <dbReference type="EMBL" id="KAJ6842663.1"/>
    </source>
</evidence>
<keyword evidence="3" id="KW-1185">Reference proteome</keyword>
<accession>A0AAX6HPJ5</accession>
<dbReference type="AlphaFoldDB" id="A0AAX6HPJ5"/>
<dbReference type="EMBL" id="JANAVB010007399">
    <property type="protein sequence ID" value="KAJ6842663.1"/>
    <property type="molecule type" value="Genomic_DNA"/>
</dbReference>
<sequence length="215" mass="23405">MRQRPRRRRARASTAASAWTPRPSRWSPSAATSTAGAASARGFGSTRPPPALRDAPSAARPRPRLPSSRSTAAGAHATASTSRTDPMSLRRRQDSWRRRFGIVAAIVVSTDIATPRGGVRACSARLRGECWVGWPSPLCALWRRGTTSTRCRGGHIGSRRVAAPGRSCGWRNRSMRSVSFSSAVLFCALSSSEGGQCYSYNQKWLQELTKMFVVN</sequence>
<evidence type="ECO:0000256" key="1">
    <source>
        <dbReference type="SAM" id="MobiDB-lite"/>
    </source>
</evidence>
<feature type="compositionally biased region" description="Basic residues" evidence="1">
    <location>
        <begin position="1"/>
        <end position="11"/>
    </location>
</feature>
<feature type="region of interest" description="Disordered" evidence="1">
    <location>
        <begin position="1"/>
        <end position="92"/>
    </location>
</feature>
<gene>
    <name evidence="2" type="ORF">M6B38_297960</name>
</gene>
<protein>
    <submittedName>
        <fullName evidence="2">E3 ubiquitin-protein ligase RMA3-like</fullName>
    </submittedName>
</protein>
<comment type="caution">
    <text evidence="2">The sequence shown here is derived from an EMBL/GenBank/DDBJ whole genome shotgun (WGS) entry which is preliminary data.</text>
</comment>
<organism evidence="2 3">
    <name type="scientific">Iris pallida</name>
    <name type="common">Sweet iris</name>
    <dbReference type="NCBI Taxonomy" id="29817"/>
    <lineage>
        <taxon>Eukaryota</taxon>
        <taxon>Viridiplantae</taxon>
        <taxon>Streptophyta</taxon>
        <taxon>Embryophyta</taxon>
        <taxon>Tracheophyta</taxon>
        <taxon>Spermatophyta</taxon>
        <taxon>Magnoliopsida</taxon>
        <taxon>Liliopsida</taxon>
        <taxon>Asparagales</taxon>
        <taxon>Iridaceae</taxon>
        <taxon>Iridoideae</taxon>
        <taxon>Irideae</taxon>
        <taxon>Iris</taxon>
    </lineage>
</organism>